<protein>
    <submittedName>
        <fullName evidence="9">DNA helicase-4</fullName>
    </submittedName>
</protein>
<feature type="repeat" description="TPR" evidence="5">
    <location>
        <begin position="921"/>
        <end position="954"/>
    </location>
</feature>
<dbReference type="Gene3D" id="3.40.50.300">
    <property type="entry name" value="P-loop containing nucleotide triphosphate hydrolases"/>
    <property type="match status" value="3"/>
</dbReference>
<dbReference type="Gene3D" id="3.40.91.30">
    <property type="match status" value="1"/>
</dbReference>
<evidence type="ECO:0000256" key="4">
    <source>
        <dbReference type="ARBA" id="ARBA00022840"/>
    </source>
</evidence>
<dbReference type="SUPFAM" id="SSF48452">
    <property type="entry name" value="TPR-like"/>
    <property type="match status" value="1"/>
</dbReference>
<gene>
    <name evidence="9" type="ORF">DSM02_3819</name>
</gene>
<dbReference type="Proteomes" id="UP000289859">
    <property type="component" value="Unassembled WGS sequence"/>
</dbReference>
<evidence type="ECO:0000256" key="1">
    <source>
        <dbReference type="ARBA" id="ARBA00022741"/>
    </source>
</evidence>
<keyword evidence="10" id="KW-1185">Reference proteome</keyword>
<dbReference type="OrthoDB" id="9809039at2"/>
<reference evidence="9 10" key="1">
    <citation type="submission" date="2018-07" db="EMBL/GenBank/DDBJ databases">
        <title>Leeuwenhoekiella genomics.</title>
        <authorList>
            <person name="Tahon G."/>
            <person name="Willems A."/>
        </authorList>
    </citation>
    <scope>NUCLEOTIDE SEQUENCE [LARGE SCALE GENOMIC DNA]</scope>
    <source>
        <strain evidence="9 10">LMG 29608</strain>
    </source>
</reference>
<accession>A0A4Q0NQL5</accession>
<dbReference type="InterPro" id="IPR000212">
    <property type="entry name" value="DNA_helicase_UvrD/REP"/>
</dbReference>
<dbReference type="GO" id="GO:0016787">
    <property type="term" value="F:hydrolase activity"/>
    <property type="evidence" value="ECO:0007669"/>
    <property type="project" value="UniProtKB-UniRule"/>
</dbReference>
<keyword evidence="5" id="KW-0802">TPR repeat</keyword>
<dbReference type="Pfam" id="PF13414">
    <property type="entry name" value="TPR_11"/>
    <property type="match status" value="1"/>
</dbReference>
<sequence>MKYSLILVILGGIALFVVFKYRKSLRLKREEELLRIAEEKKRLEELAQLHDRQRKELNPFLVKIAEFNELFEKFKSQPKHISNFEIFNFKKETAHYYNSIKSKEYKHLPNFETSIKKINSFKYTYERIESILTSRNENFIESEIKNTDNLLSDVEGKSLDTQQRKAVIIDEDNQLVIAGAGSGKTTTIAGKVKYLTTIQNINPQSILLISFTRKAADEMRDRIYNKMNIDIPVKTFNKLGLDIISQVNNLKPSIYEANGKSHLERISSFIDHAKESEKYYNLLIDFISYYLKPYKDIAEFETDAEHNNYLNEQKLEGYKMVEKRRGNGQVIRYRERLKSQEEVFIANFLFRNGINYEYEEKYQYKTASKQFGQYKPDFYLPDYNVYIEHFGVDENWNVPDWFNGKDGKSAKEVYNEGIEWKRQEHNNNSTTLVESYSWQQKKGILLSELQKNLEDVGVVFNPISNDKLWLYLKENAFKDISDFTQLLDTFLVLLKSNNEAISNLQKRALKEDNDRAIKFLELFDPIYHSYQEYLSEEEEIDFSDMINNATDVIQDNLYQSPYDYIIIDEYQDISKARFQLIKSLLDQKPNTKLFCVGDDWQSIYRFAGSDIGLFTNFEENFKFSTVKDYSRVTQTSFIEYTYRFDNQLIDLSSNFILKNPNQISKKLKSHHKSEEVPYSIFKHSDPDRKSKNLHLALRSALVNIAEKSEKNDASVLLLGRYDFERKNFFNGNFLIEKYNNLSNQYEYICNEFPNLKIRFLTAHRSKGLEDDYVIITNCSSGTYGFPSEISDDPLLNFLLSKADQFPNGEERRLFYVAMTRAKKHVSFLVNNDYTSKFIDEIEANEKITTLQCDWCDNGKLIERNGKFGYFYACNNSHYCNYTRKITYNDFEVLADEYYKKEEFALAIEYFEKYLSLQEGNSNSYYCLGRSYEQKSDLNKALTNYEKSIVKDNSNAYAYYWCGSVQFDLEDYNKAVENWLAFNKLKPNSNSVNYWLSQAYFKSRHFYKALHHINIELKENPTNTDAQTLKKQYTIALEKRYTTKETSIKSSDLETIKGYIQLAVDFDVNVKFNYHKSQQFEGGVQSLRTIKPKGFKIMGQYNSVCVFGYCYMREEERTFNLERISDLKINPNRIEFWSN</sequence>
<dbReference type="SUPFAM" id="SSF57783">
    <property type="entry name" value="Zinc beta-ribbon"/>
    <property type="match status" value="1"/>
</dbReference>
<evidence type="ECO:0000256" key="3">
    <source>
        <dbReference type="ARBA" id="ARBA00022806"/>
    </source>
</evidence>
<feature type="domain" description="UvrD-like helicase ATP-binding" evidence="8">
    <location>
        <begin position="157"/>
        <end position="645"/>
    </location>
</feature>
<keyword evidence="2 6" id="KW-0378">Hydrolase</keyword>
<dbReference type="PROSITE" id="PS51198">
    <property type="entry name" value="UVRD_HELICASE_ATP_BIND"/>
    <property type="match status" value="1"/>
</dbReference>
<dbReference type="Pfam" id="PF00580">
    <property type="entry name" value="UvrD-helicase"/>
    <property type="match status" value="1"/>
</dbReference>
<dbReference type="RefSeq" id="WP_128767016.1">
    <property type="nucleotide sequence ID" value="NZ_JBHUOO010000038.1"/>
</dbReference>
<keyword evidence="4 6" id="KW-0067">ATP-binding</keyword>
<dbReference type="PANTHER" id="PTHR11070">
    <property type="entry name" value="UVRD / RECB / PCRA DNA HELICASE FAMILY MEMBER"/>
    <property type="match status" value="1"/>
</dbReference>
<dbReference type="GO" id="GO:0000725">
    <property type="term" value="P:recombinational repair"/>
    <property type="evidence" value="ECO:0007669"/>
    <property type="project" value="TreeGrafter"/>
</dbReference>
<evidence type="ECO:0000256" key="5">
    <source>
        <dbReference type="PROSITE-ProRule" id="PRU00339"/>
    </source>
</evidence>
<name>A0A4Q0NQL5_9FLAO</name>
<dbReference type="PROSITE" id="PS50005">
    <property type="entry name" value="TPR"/>
    <property type="match status" value="2"/>
</dbReference>
<evidence type="ECO:0000259" key="8">
    <source>
        <dbReference type="PROSITE" id="PS51198"/>
    </source>
</evidence>
<proteinExistence type="predicted"/>
<dbReference type="GO" id="GO:0005524">
    <property type="term" value="F:ATP binding"/>
    <property type="evidence" value="ECO:0007669"/>
    <property type="project" value="UniProtKB-UniRule"/>
</dbReference>
<dbReference type="EMBL" id="QOVK01000029">
    <property type="protein sequence ID" value="RXG12815.1"/>
    <property type="molecule type" value="Genomic_DNA"/>
</dbReference>
<dbReference type="Gene3D" id="1.10.10.160">
    <property type="match status" value="1"/>
</dbReference>
<dbReference type="GO" id="GO:0005829">
    <property type="term" value="C:cytosol"/>
    <property type="evidence" value="ECO:0007669"/>
    <property type="project" value="TreeGrafter"/>
</dbReference>
<dbReference type="PANTHER" id="PTHR11070:SF63">
    <property type="entry name" value="DNA HELICASE IV"/>
    <property type="match status" value="1"/>
</dbReference>
<keyword evidence="7" id="KW-0175">Coiled coil</keyword>
<dbReference type="InterPro" id="IPR014016">
    <property type="entry name" value="UvrD-like_ATP-bd"/>
</dbReference>
<evidence type="ECO:0000313" key="10">
    <source>
        <dbReference type="Proteomes" id="UP000289859"/>
    </source>
</evidence>
<evidence type="ECO:0000256" key="7">
    <source>
        <dbReference type="SAM" id="Coils"/>
    </source>
</evidence>
<dbReference type="Gene3D" id="3.30.65.10">
    <property type="entry name" value="Bacterial Topoisomerase I, domain 1"/>
    <property type="match status" value="1"/>
</dbReference>
<dbReference type="InterPro" id="IPR013986">
    <property type="entry name" value="DExx_box_DNA_helicase_dom_sf"/>
</dbReference>
<dbReference type="SMART" id="SM00028">
    <property type="entry name" value="TPR"/>
    <property type="match status" value="3"/>
</dbReference>
<evidence type="ECO:0000256" key="2">
    <source>
        <dbReference type="ARBA" id="ARBA00022801"/>
    </source>
</evidence>
<feature type="binding site" evidence="6">
    <location>
        <begin position="178"/>
        <end position="185"/>
    </location>
    <ligand>
        <name>ATP</name>
        <dbReference type="ChEBI" id="CHEBI:30616"/>
    </ligand>
</feature>
<dbReference type="PROSITE" id="PS52050">
    <property type="entry name" value="WYL"/>
    <property type="match status" value="1"/>
</dbReference>
<evidence type="ECO:0000256" key="6">
    <source>
        <dbReference type="PROSITE-ProRule" id="PRU00560"/>
    </source>
</evidence>
<feature type="repeat" description="TPR" evidence="5">
    <location>
        <begin position="887"/>
        <end position="920"/>
    </location>
</feature>
<dbReference type="GO" id="GO:0043138">
    <property type="term" value="F:3'-5' DNA helicase activity"/>
    <property type="evidence" value="ECO:0007669"/>
    <property type="project" value="TreeGrafter"/>
</dbReference>
<dbReference type="SUPFAM" id="SSF52540">
    <property type="entry name" value="P-loop containing nucleoside triphosphate hydrolases"/>
    <property type="match status" value="1"/>
</dbReference>
<dbReference type="AlphaFoldDB" id="A0A4Q0NQL5"/>
<keyword evidence="1 6" id="KW-0547">Nucleotide-binding</keyword>
<dbReference type="GO" id="GO:0003677">
    <property type="term" value="F:DNA binding"/>
    <property type="evidence" value="ECO:0007669"/>
    <property type="project" value="InterPro"/>
</dbReference>
<dbReference type="InterPro" id="IPR019734">
    <property type="entry name" value="TPR_rpt"/>
</dbReference>
<dbReference type="InterPro" id="IPR011990">
    <property type="entry name" value="TPR-like_helical_dom_sf"/>
</dbReference>
<evidence type="ECO:0000313" key="9">
    <source>
        <dbReference type="EMBL" id="RXG12815.1"/>
    </source>
</evidence>
<comment type="caution">
    <text evidence="9">The sequence shown here is derived from an EMBL/GenBank/DDBJ whole genome shotgun (WGS) entry which is preliminary data.</text>
</comment>
<dbReference type="InterPro" id="IPR027417">
    <property type="entry name" value="P-loop_NTPase"/>
</dbReference>
<organism evidence="9 10">
    <name type="scientific">Leeuwenhoekiella polynyae</name>
    <dbReference type="NCBI Taxonomy" id="1550906"/>
    <lineage>
        <taxon>Bacteria</taxon>
        <taxon>Pseudomonadati</taxon>
        <taxon>Bacteroidota</taxon>
        <taxon>Flavobacteriia</taxon>
        <taxon>Flavobacteriales</taxon>
        <taxon>Flavobacteriaceae</taxon>
        <taxon>Leeuwenhoekiella</taxon>
    </lineage>
</organism>
<dbReference type="Gene3D" id="1.25.40.10">
    <property type="entry name" value="Tetratricopeptide repeat domain"/>
    <property type="match status" value="1"/>
</dbReference>
<feature type="coiled-coil region" evidence="7">
    <location>
        <begin position="27"/>
        <end position="56"/>
    </location>
</feature>
<keyword evidence="3 6" id="KW-0347">Helicase</keyword>